<keyword evidence="3 6" id="KW-0812">Transmembrane</keyword>
<dbReference type="EMBL" id="CP071446">
    <property type="protein sequence ID" value="QTA38565.1"/>
    <property type="molecule type" value="Genomic_DNA"/>
</dbReference>
<dbReference type="Proteomes" id="UP000671862">
    <property type="component" value="Chromosome"/>
</dbReference>
<keyword evidence="4 6" id="KW-1133">Transmembrane helix</keyword>
<feature type="transmembrane region" description="Helical" evidence="6">
    <location>
        <begin position="44"/>
        <end position="63"/>
    </location>
</feature>
<feature type="transmembrane region" description="Helical" evidence="6">
    <location>
        <begin position="437"/>
        <end position="454"/>
    </location>
</feature>
<evidence type="ECO:0000313" key="8">
    <source>
        <dbReference type="Proteomes" id="UP000671862"/>
    </source>
</evidence>
<dbReference type="InterPro" id="IPR002797">
    <property type="entry name" value="Polysacc_synth"/>
</dbReference>
<accession>A0ABX7SB42</accession>
<feature type="transmembrane region" description="Helical" evidence="6">
    <location>
        <begin position="353"/>
        <end position="376"/>
    </location>
</feature>
<reference evidence="7 8" key="1">
    <citation type="submission" date="2021-03" db="EMBL/GenBank/DDBJ databases">
        <title>Thermosipho ferrireducens sp.nov., an anaerobic thermophilic iron-reducing bacterium isolated from a deep-sea hydrothermal sulfide deposits.</title>
        <authorList>
            <person name="Zeng X."/>
            <person name="Chen Y."/>
            <person name="Shao Z."/>
        </authorList>
    </citation>
    <scope>NUCLEOTIDE SEQUENCE [LARGE SCALE GENOMIC DNA]</scope>
    <source>
        <strain evidence="7 8">JL129W03</strain>
    </source>
</reference>
<dbReference type="Pfam" id="PF01943">
    <property type="entry name" value="Polysacc_synt"/>
    <property type="match status" value="1"/>
</dbReference>
<evidence type="ECO:0000256" key="6">
    <source>
        <dbReference type="SAM" id="Phobius"/>
    </source>
</evidence>
<keyword evidence="2" id="KW-1003">Cell membrane</keyword>
<feature type="transmembrane region" description="Helical" evidence="6">
    <location>
        <begin position="143"/>
        <end position="166"/>
    </location>
</feature>
<feature type="transmembrane region" description="Helical" evidence="6">
    <location>
        <begin position="249"/>
        <end position="273"/>
    </location>
</feature>
<proteinExistence type="predicted"/>
<feature type="transmembrane region" description="Helical" evidence="6">
    <location>
        <begin position="414"/>
        <end position="431"/>
    </location>
</feature>
<organism evidence="7 8">
    <name type="scientific">Thermosipho ferrireducens</name>
    <dbReference type="NCBI Taxonomy" id="2571116"/>
    <lineage>
        <taxon>Bacteria</taxon>
        <taxon>Thermotogati</taxon>
        <taxon>Thermotogota</taxon>
        <taxon>Thermotogae</taxon>
        <taxon>Thermotogales</taxon>
        <taxon>Fervidobacteriaceae</taxon>
        <taxon>Thermosipho</taxon>
    </lineage>
</organism>
<feature type="transmembrane region" description="Helical" evidence="6">
    <location>
        <begin position="285"/>
        <end position="305"/>
    </location>
</feature>
<evidence type="ECO:0000256" key="3">
    <source>
        <dbReference type="ARBA" id="ARBA00022692"/>
    </source>
</evidence>
<evidence type="ECO:0000256" key="1">
    <source>
        <dbReference type="ARBA" id="ARBA00004651"/>
    </source>
</evidence>
<feature type="transmembrane region" description="Helical" evidence="6">
    <location>
        <begin position="12"/>
        <end position="32"/>
    </location>
</feature>
<feature type="transmembrane region" description="Helical" evidence="6">
    <location>
        <begin position="210"/>
        <end position="229"/>
    </location>
</feature>
<protein>
    <submittedName>
        <fullName evidence="7">Polysaccharide biosynthesis protein</fullName>
    </submittedName>
</protein>
<keyword evidence="5 6" id="KW-0472">Membrane</keyword>
<dbReference type="PANTHER" id="PTHR30250:SF11">
    <property type="entry name" value="O-ANTIGEN TRANSPORTER-RELATED"/>
    <property type="match status" value="1"/>
</dbReference>
<dbReference type="PANTHER" id="PTHR30250">
    <property type="entry name" value="PST FAMILY PREDICTED COLANIC ACID TRANSPORTER"/>
    <property type="match status" value="1"/>
</dbReference>
<feature type="transmembrane region" description="Helical" evidence="6">
    <location>
        <begin position="75"/>
        <end position="97"/>
    </location>
</feature>
<comment type="subcellular location">
    <subcellularLocation>
        <location evidence="1">Cell membrane</location>
        <topology evidence="1">Multi-pass membrane protein</topology>
    </subcellularLocation>
</comment>
<keyword evidence="8" id="KW-1185">Reference proteome</keyword>
<feature type="transmembrane region" description="Helical" evidence="6">
    <location>
        <begin position="172"/>
        <end position="198"/>
    </location>
</feature>
<sequence length="489" mass="56168">MSVLSSYLKFSIGIWIRALISFFTTPIITWLIEPSIFGRSSLFLAANSIFLTVVMLGSHMAYMRFYPRKGIDKNTLLWSSLIVPLMIFAVSSIIILFLFKEDLSVFLVNFYDIKIDIIFIVTALLSIFEQYTFITLRMQMKGLTYSVLQILQSLIQVFVIVSYSFLVSRDVYSILYATIASKLLTILIGIYTSISVWFPIKINKTLIMESLKYSYPFIFSGIVWFLVNWTDRFMLRIFSDFKTVGLYSAAFKLISVSTIIVSGFSTIWYPIAYKRYEENPEDKGFFLRIFNFMVFTMLALLFLLLTFKDVVFLLLAKTYRPAAQIAPFLLLSPLMLTLASIVARGIDFYKKTYWFIISDGIAAVYNILGNYILIPILGAKGAAISTGTSFIIVFTIEAIVSTNLYNVNYNFTKMFVGLVLFIISSFLHTFISHSFVPYIVSSISLVVVIVIYRTESFFLAEELKSIVVYYLKRVFNRKKINFPNKSNKL</sequence>
<dbReference type="InterPro" id="IPR050833">
    <property type="entry name" value="Poly_Biosynth_Transport"/>
</dbReference>
<feature type="transmembrane region" description="Helical" evidence="6">
    <location>
        <begin position="117"/>
        <end position="136"/>
    </location>
</feature>
<evidence type="ECO:0000313" key="7">
    <source>
        <dbReference type="EMBL" id="QTA38565.1"/>
    </source>
</evidence>
<gene>
    <name evidence="7" type="ORF">JYK00_03365</name>
</gene>
<feature type="transmembrane region" description="Helical" evidence="6">
    <location>
        <begin position="325"/>
        <end position="346"/>
    </location>
</feature>
<dbReference type="RefSeq" id="WP_207567282.1">
    <property type="nucleotide sequence ID" value="NZ_CP071446.1"/>
</dbReference>
<feature type="transmembrane region" description="Helical" evidence="6">
    <location>
        <begin position="382"/>
        <end position="402"/>
    </location>
</feature>
<evidence type="ECO:0000256" key="2">
    <source>
        <dbReference type="ARBA" id="ARBA00022475"/>
    </source>
</evidence>
<name>A0ABX7SB42_9BACT</name>
<evidence type="ECO:0000256" key="4">
    <source>
        <dbReference type="ARBA" id="ARBA00022989"/>
    </source>
</evidence>
<evidence type="ECO:0000256" key="5">
    <source>
        <dbReference type="ARBA" id="ARBA00023136"/>
    </source>
</evidence>